<organism evidence="2 3">
    <name type="scientific">Cyclotella atomus</name>
    <dbReference type="NCBI Taxonomy" id="382360"/>
    <lineage>
        <taxon>Eukaryota</taxon>
        <taxon>Sar</taxon>
        <taxon>Stramenopiles</taxon>
        <taxon>Ochrophyta</taxon>
        <taxon>Bacillariophyta</taxon>
        <taxon>Coscinodiscophyceae</taxon>
        <taxon>Thalassiosirophycidae</taxon>
        <taxon>Stephanodiscales</taxon>
        <taxon>Stephanodiscaceae</taxon>
        <taxon>Cyclotella</taxon>
    </lineage>
</organism>
<reference evidence="2 3" key="1">
    <citation type="submission" date="2024-10" db="EMBL/GenBank/DDBJ databases">
        <title>Updated reference genomes for cyclostephanoid diatoms.</title>
        <authorList>
            <person name="Roberts W.R."/>
            <person name="Alverson A.J."/>
        </authorList>
    </citation>
    <scope>NUCLEOTIDE SEQUENCE [LARGE SCALE GENOMIC DNA]</scope>
    <source>
        <strain evidence="2 3">AJA010-31</strain>
    </source>
</reference>
<proteinExistence type="predicted"/>
<evidence type="ECO:0000313" key="3">
    <source>
        <dbReference type="Proteomes" id="UP001530400"/>
    </source>
</evidence>
<feature type="transmembrane region" description="Helical" evidence="1">
    <location>
        <begin position="128"/>
        <end position="149"/>
    </location>
</feature>
<sequence>MESIHQHQPPPLILHQYPNHDIPTEIEISFDSNASDAPGSSASTAITALSSDLDSQARLRDLYNNSTSIESEQQRLQRLLIPKLASRSCHLPGNNFAQDWKQYVLNNHPVLGICFHHKWHPLKFAQRLIMLLGSFAFGIAITNAIYFWFMTTGRDSEEEVFALSFSTNSNDGGSTISVSYGLAALLTVGSGSHALFDRFVWSLGACKICRPGGRFEKKSRRCHPDWGQYFAVLLIMLVVCGASMVVVVRALMEKGEDIDIFHDNSKDRDFQAQDFKFLIGYLIEFAVSLFVMTPLIEFTLFTGLLGCFSLPVLGGRPREIAMEKKAEKEQLKNERKERIKDIMNCPA</sequence>
<gene>
    <name evidence="2" type="ORF">ACHAWO_005117</name>
</gene>
<evidence type="ECO:0000313" key="2">
    <source>
        <dbReference type="EMBL" id="KAL3787133.1"/>
    </source>
</evidence>
<feature type="transmembrane region" description="Helical" evidence="1">
    <location>
        <begin position="229"/>
        <end position="252"/>
    </location>
</feature>
<keyword evidence="1" id="KW-0812">Transmembrane</keyword>
<protein>
    <recommendedName>
        <fullName evidence="4">Transmembrane protein</fullName>
    </recommendedName>
</protein>
<keyword evidence="3" id="KW-1185">Reference proteome</keyword>
<accession>A0ABD3PGB8</accession>
<name>A0ABD3PGB8_9STRA</name>
<dbReference type="AlphaFoldDB" id="A0ABD3PGB8"/>
<feature type="transmembrane region" description="Helical" evidence="1">
    <location>
        <begin position="273"/>
        <end position="292"/>
    </location>
</feature>
<keyword evidence="1" id="KW-1133">Transmembrane helix</keyword>
<dbReference type="EMBL" id="JALLPJ020000623">
    <property type="protein sequence ID" value="KAL3787133.1"/>
    <property type="molecule type" value="Genomic_DNA"/>
</dbReference>
<keyword evidence="1" id="KW-0472">Membrane</keyword>
<evidence type="ECO:0000256" key="1">
    <source>
        <dbReference type="SAM" id="Phobius"/>
    </source>
</evidence>
<evidence type="ECO:0008006" key="4">
    <source>
        <dbReference type="Google" id="ProtNLM"/>
    </source>
</evidence>
<comment type="caution">
    <text evidence="2">The sequence shown here is derived from an EMBL/GenBank/DDBJ whole genome shotgun (WGS) entry which is preliminary data.</text>
</comment>
<dbReference type="Proteomes" id="UP001530400">
    <property type="component" value="Unassembled WGS sequence"/>
</dbReference>